<dbReference type="GO" id="GO:0005524">
    <property type="term" value="F:ATP binding"/>
    <property type="evidence" value="ECO:0007669"/>
    <property type="project" value="UniProtKB-KW"/>
</dbReference>
<evidence type="ECO:0000259" key="10">
    <source>
        <dbReference type="Pfam" id="PF00288"/>
    </source>
</evidence>
<keyword evidence="5 12" id="KW-0418">Kinase</keyword>
<dbReference type="GO" id="GO:0005829">
    <property type="term" value="C:cytosol"/>
    <property type="evidence" value="ECO:0007669"/>
    <property type="project" value="TreeGrafter"/>
</dbReference>
<dbReference type="Gene3D" id="3.30.230.10">
    <property type="match status" value="1"/>
</dbReference>
<keyword evidence="8" id="KW-0299">Galactose metabolism</keyword>
<dbReference type="EMBL" id="JAATJJ010000002">
    <property type="protein sequence ID" value="NJB72840.1"/>
    <property type="molecule type" value="Genomic_DNA"/>
</dbReference>
<sequence>MEPNAVQGFDCIIESQLPIGAGISSSAALECGMAKGLNELFGIGLTDEQIISLSRNAEHSFVGTKCGVMDQFAVVKGKENRVLFLDCKTEKHKVIGAKFAPYLVLLLNTNVSHNLANSEYNVRIEECGLALQKIASKYPNYKFLADVPQNIVEEFKSEIPEKIFNRALFVSQENNRVHNSVSALNNELLDEFGELMCASHNGLQNLYEVSCPELDFLVDFSKRYNAILGSRMMGGGFGGCTINIIHQDFVDEYLEIVSEAYMDRFNIGLSPILVEIGDGVEVIKQK</sequence>
<dbReference type="InterPro" id="IPR014721">
    <property type="entry name" value="Ribsml_uS5_D2-typ_fold_subgr"/>
</dbReference>
<name>A0A846R103_9FLAO</name>
<keyword evidence="4" id="KW-0547">Nucleotide-binding</keyword>
<evidence type="ECO:0000256" key="2">
    <source>
        <dbReference type="ARBA" id="ARBA00022679"/>
    </source>
</evidence>
<accession>A0A846R103</accession>
<evidence type="ECO:0000313" key="12">
    <source>
        <dbReference type="EMBL" id="NJB72840.1"/>
    </source>
</evidence>
<proteinExistence type="inferred from homology"/>
<dbReference type="Pfam" id="PF00288">
    <property type="entry name" value="GHMP_kinases_N"/>
    <property type="match status" value="1"/>
</dbReference>
<evidence type="ECO:0000256" key="5">
    <source>
        <dbReference type="ARBA" id="ARBA00022777"/>
    </source>
</evidence>
<dbReference type="GO" id="GO:0004335">
    <property type="term" value="F:galactokinase activity"/>
    <property type="evidence" value="ECO:0007669"/>
    <property type="project" value="UniProtKB-EC"/>
</dbReference>
<dbReference type="SUPFAM" id="SSF55060">
    <property type="entry name" value="GHMP Kinase, C-terminal domain"/>
    <property type="match status" value="1"/>
</dbReference>
<dbReference type="RefSeq" id="WP_245201492.1">
    <property type="nucleotide sequence ID" value="NZ_JAATJJ010000002.1"/>
</dbReference>
<keyword evidence="9" id="KW-0119">Carbohydrate metabolism</keyword>
<comment type="similarity">
    <text evidence="1">Belongs to the GHMP kinase family. GalK subfamily.</text>
</comment>
<keyword evidence="13" id="KW-1185">Reference proteome</keyword>
<keyword evidence="2 12" id="KW-0808">Transferase</keyword>
<dbReference type="AlphaFoldDB" id="A0A846R103"/>
<evidence type="ECO:0000256" key="4">
    <source>
        <dbReference type="ARBA" id="ARBA00022741"/>
    </source>
</evidence>
<dbReference type="PANTHER" id="PTHR10457:SF7">
    <property type="entry name" value="GALACTOKINASE-RELATED"/>
    <property type="match status" value="1"/>
</dbReference>
<evidence type="ECO:0000259" key="11">
    <source>
        <dbReference type="Pfam" id="PF08544"/>
    </source>
</evidence>
<dbReference type="Gene3D" id="3.30.70.890">
    <property type="entry name" value="GHMP kinase, C-terminal domain"/>
    <property type="match status" value="1"/>
</dbReference>
<dbReference type="InterPro" id="IPR006206">
    <property type="entry name" value="Mevalonate/galactokinase"/>
</dbReference>
<evidence type="ECO:0000256" key="9">
    <source>
        <dbReference type="ARBA" id="ARBA00023277"/>
    </source>
</evidence>
<evidence type="ECO:0000313" key="13">
    <source>
        <dbReference type="Proteomes" id="UP000590442"/>
    </source>
</evidence>
<dbReference type="FunFam" id="3.30.70.890:FF:000001">
    <property type="entry name" value="Galactokinase"/>
    <property type="match status" value="1"/>
</dbReference>
<dbReference type="InterPro" id="IPR013750">
    <property type="entry name" value="GHMP_kinase_C_dom"/>
</dbReference>
<dbReference type="GO" id="GO:0046872">
    <property type="term" value="F:metal ion binding"/>
    <property type="evidence" value="ECO:0007669"/>
    <property type="project" value="UniProtKB-KW"/>
</dbReference>
<dbReference type="PIRSF" id="PIRSF000530">
    <property type="entry name" value="Galactokinase"/>
    <property type="match status" value="1"/>
</dbReference>
<evidence type="ECO:0000256" key="6">
    <source>
        <dbReference type="ARBA" id="ARBA00022840"/>
    </source>
</evidence>
<evidence type="ECO:0000256" key="1">
    <source>
        <dbReference type="ARBA" id="ARBA00006566"/>
    </source>
</evidence>
<dbReference type="EC" id="2.7.1.6" evidence="12"/>
<evidence type="ECO:0000256" key="7">
    <source>
        <dbReference type="ARBA" id="ARBA00022842"/>
    </source>
</evidence>
<feature type="domain" description="GHMP kinase N-terminal" evidence="10">
    <location>
        <begin position="7"/>
        <end position="77"/>
    </location>
</feature>
<reference evidence="12 13" key="1">
    <citation type="submission" date="2020-03" db="EMBL/GenBank/DDBJ databases">
        <title>Genomic Encyclopedia of Type Strains, Phase IV (KMG-IV): sequencing the most valuable type-strain genomes for metagenomic binning, comparative biology and taxonomic classification.</title>
        <authorList>
            <person name="Goeker M."/>
        </authorList>
    </citation>
    <scope>NUCLEOTIDE SEQUENCE [LARGE SCALE GENOMIC DNA]</scope>
    <source>
        <strain evidence="12 13">DSM 29762</strain>
    </source>
</reference>
<keyword evidence="3" id="KW-0479">Metal-binding</keyword>
<feature type="domain" description="GHMP kinase C-terminal" evidence="11">
    <location>
        <begin position="182"/>
        <end position="249"/>
    </location>
</feature>
<evidence type="ECO:0000256" key="3">
    <source>
        <dbReference type="ARBA" id="ARBA00022723"/>
    </source>
</evidence>
<dbReference type="PANTHER" id="PTHR10457">
    <property type="entry name" value="MEVALONATE KINASE/GALACTOKINASE"/>
    <property type="match status" value="1"/>
</dbReference>
<dbReference type="InterPro" id="IPR036554">
    <property type="entry name" value="GHMP_kinase_C_sf"/>
</dbReference>
<evidence type="ECO:0000256" key="8">
    <source>
        <dbReference type="ARBA" id="ARBA00023144"/>
    </source>
</evidence>
<comment type="caution">
    <text evidence="12">The sequence shown here is derived from an EMBL/GenBank/DDBJ whole genome shotgun (WGS) entry which is preliminary data.</text>
</comment>
<keyword evidence="7" id="KW-0460">Magnesium</keyword>
<dbReference type="InterPro" id="IPR020568">
    <property type="entry name" value="Ribosomal_Su5_D2-typ_SF"/>
</dbReference>
<dbReference type="Proteomes" id="UP000590442">
    <property type="component" value="Unassembled WGS sequence"/>
</dbReference>
<dbReference type="GO" id="GO:0006012">
    <property type="term" value="P:galactose metabolic process"/>
    <property type="evidence" value="ECO:0007669"/>
    <property type="project" value="UniProtKB-KW"/>
</dbReference>
<gene>
    <name evidence="12" type="ORF">GGR42_003331</name>
</gene>
<organism evidence="12 13">
    <name type="scientific">Saonia flava</name>
    <dbReference type="NCBI Taxonomy" id="523696"/>
    <lineage>
        <taxon>Bacteria</taxon>
        <taxon>Pseudomonadati</taxon>
        <taxon>Bacteroidota</taxon>
        <taxon>Flavobacteriia</taxon>
        <taxon>Flavobacteriales</taxon>
        <taxon>Flavobacteriaceae</taxon>
        <taxon>Saonia</taxon>
    </lineage>
</organism>
<protein>
    <submittedName>
        <fullName evidence="12">Galactokinase</fullName>
        <ecNumber evidence="12">2.7.1.6</ecNumber>
    </submittedName>
</protein>
<dbReference type="InterPro" id="IPR006204">
    <property type="entry name" value="GHMP_kinase_N_dom"/>
</dbReference>
<keyword evidence="6" id="KW-0067">ATP-binding</keyword>
<dbReference type="SUPFAM" id="SSF54211">
    <property type="entry name" value="Ribosomal protein S5 domain 2-like"/>
    <property type="match status" value="1"/>
</dbReference>
<dbReference type="PRINTS" id="PR00959">
    <property type="entry name" value="MEVGALKINASE"/>
</dbReference>
<dbReference type="Pfam" id="PF08544">
    <property type="entry name" value="GHMP_kinases_C"/>
    <property type="match status" value="1"/>
</dbReference>